<dbReference type="STRING" id="1993.SAMN04489713_1011147"/>
<dbReference type="NCBIfam" id="TIGR03605">
    <property type="entry name" value="antibiot_sagB"/>
    <property type="match status" value="1"/>
</dbReference>
<organism evidence="2 3">
    <name type="scientific">Actinomadura madurae</name>
    <dbReference type="NCBI Taxonomy" id="1993"/>
    <lineage>
        <taxon>Bacteria</taxon>
        <taxon>Bacillati</taxon>
        <taxon>Actinomycetota</taxon>
        <taxon>Actinomycetes</taxon>
        <taxon>Streptosporangiales</taxon>
        <taxon>Thermomonosporaceae</taxon>
        <taxon>Actinomadura</taxon>
    </lineage>
</organism>
<dbReference type="InterPro" id="IPR052544">
    <property type="entry name" value="Bacteriocin_Proc_Enz"/>
</dbReference>
<keyword evidence="3" id="KW-1185">Reference proteome</keyword>
<dbReference type="EMBL" id="FOVH01000001">
    <property type="protein sequence ID" value="SFN32170.1"/>
    <property type="molecule type" value="Genomic_DNA"/>
</dbReference>
<dbReference type="Proteomes" id="UP000183413">
    <property type="component" value="Unassembled WGS sequence"/>
</dbReference>
<evidence type="ECO:0000313" key="2">
    <source>
        <dbReference type="EMBL" id="SFN32170.1"/>
    </source>
</evidence>
<reference evidence="2 3" key="1">
    <citation type="submission" date="2016-10" db="EMBL/GenBank/DDBJ databases">
        <authorList>
            <person name="de Groot N.N."/>
        </authorList>
    </citation>
    <scope>NUCLEOTIDE SEQUENCE [LARGE SCALE GENOMIC DNA]</scope>
    <source>
        <strain evidence="2 3">DSM 43067</strain>
    </source>
</reference>
<dbReference type="eggNOG" id="COG0778">
    <property type="taxonomic scope" value="Bacteria"/>
</dbReference>
<evidence type="ECO:0000313" key="3">
    <source>
        <dbReference type="Proteomes" id="UP000183413"/>
    </source>
</evidence>
<dbReference type="AlphaFoldDB" id="A0A1I4Y3R9"/>
<sequence length="368" mass="40347">MRLRRSRCLMCYWNDGQFVLHPYPSGTPVTVHPVAAEILSAFEDWCGVEEAAKTLDHLTLETIDEAAQALLDAGALVAEDTPEAERDARVDRDWGAWTPEASFFHYAVQDVYDDIPLIDEPLVVEPAEVPAVFTGFPDAPRLPLPRRPADLRAPYEQVLYRRRTHRDFLAAPVGLDVLAALMAAVFGPVDFVDSGQGPVFRRTSPQGGARQEIDAYVGVLDVSGLDPGWYHYNALQHSLELLTEGLTGQEAGYLCADQDWCGDAAFLIVLAARLERMNVKYRAPRTYRACLLDAGHLAQTFALTATALGLGPAQTAAFRDSAVAERCRLDNTGRTPLYVLAGGIPHPDPRRVPAPATPATWRDITLSS</sequence>
<dbReference type="Pfam" id="PF00881">
    <property type="entry name" value="Nitroreductase"/>
    <property type="match status" value="1"/>
</dbReference>
<feature type="domain" description="Nitroreductase" evidence="1">
    <location>
        <begin position="161"/>
        <end position="339"/>
    </location>
</feature>
<dbReference type="InParanoid" id="A0A1I4Y3R9"/>
<dbReference type="CDD" id="cd02142">
    <property type="entry name" value="McbC_SagB-like_oxidoreductase"/>
    <property type="match status" value="1"/>
</dbReference>
<dbReference type="InterPro" id="IPR029479">
    <property type="entry name" value="Nitroreductase"/>
</dbReference>
<protein>
    <submittedName>
        <fullName evidence="2">SagB-type dehydrogenase domain-containing protein</fullName>
    </submittedName>
</protein>
<accession>A0A1I4Y3R9</accession>
<name>A0A1I4Y3R9_9ACTN</name>
<gene>
    <name evidence="2" type="ORF">SAMN04489713_1011147</name>
</gene>
<dbReference type="InterPro" id="IPR020051">
    <property type="entry name" value="SagB-type_dehydrogenase"/>
</dbReference>
<proteinExistence type="predicted"/>
<dbReference type="InterPro" id="IPR000415">
    <property type="entry name" value="Nitroreductase-like"/>
</dbReference>
<dbReference type="Gene3D" id="3.40.109.10">
    <property type="entry name" value="NADH Oxidase"/>
    <property type="match status" value="1"/>
</dbReference>
<dbReference type="PANTHER" id="PTHR43745">
    <property type="entry name" value="NITROREDUCTASE MJ1384-RELATED"/>
    <property type="match status" value="1"/>
</dbReference>
<dbReference type="SUPFAM" id="SSF55469">
    <property type="entry name" value="FMN-dependent nitroreductase-like"/>
    <property type="match status" value="1"/>
</dbReference>
<evidence type="ECO:0000259" key="1">
    <source>
        <dbReference type="Pfam" id="PF00881"/>
    </source>
</evidence>
<dbReference type="PANTHER" id="PTHR43745:SF2">
    <property type="entry name" value="NITROREDUCTASE MJ1384-RELATED"/>
    <property type="match status" value="1"/>
</dbReference>
<dbReference type="GO" id="GO:0016491">
    <property type="term" value="F:oxidoreductase activity"/>
    <property type="evidence" value="ECO:0007669"/>
    <property type="project" value="InterPro"/>
</dbReference>